<name>A0ABW5DP10_9PROT</name>
<keyword evidence="2 9" id="KW-0813">Transport</keyword>
<dbReference type="PANTHER" id="PTHR35011">
    <property type="entry name" value="2,3-DIKETO-L-GULONATE TRAP TRANSPORTER SMALL PERMEASE PROTEIN YIAM"/>
    <property type="match status" value="1"/>
</dbReference>
<evidence type="ECO:0000313" key="11">
    <source>
        <dbReference type="EMBL" id="MFD2262852.1"/>
    </source>
</evidence>
<keyword evidence="5 9" id="KW-0812">Transmembrane</keyword>
<sequence length="192" mass="21464">MATDRTQTGKGRYHPLAHKFTDSVDFISASFGKIADIFVLAACAISAGNAVIRYLFNTSSNAWLEAQWYLFAGMVMLGAAHTLRKNEHVRVDIVYGIVSARTRLWIDIVGTIVFLLPVCAIMGWMTWRFFFDAFSHHEISANAGGLLRWPVKFVMPLGFALLVLQGLAELVKRIIALDGEKDATPEYERPLQ</sequence>
<reference evidence="12" key="1">
    <citation type="journal article" date="2019" name="Int. J. Syst. Evol. Microbiol.">
        <title>The Global Catalogue of Microorganisms (GCM) 10K type strain sequencing project: providing services to taxonomists for standard genome sequencing and annotation.</title>
        <authorList>
            <consortium name="The Broad Institute Genomics Platform"/>
            <consortium name="The Broad Institute Genome Sequencing Center for Infectious Disease"/>
            <person name="Wu L."/>
            <person name="Ma J."/>
        </authorList>
    </citation>
    <scope>NUCLEOTIDE SEQUENCE [LARGE SCALE GENOMIC DNA]</scope>
    <source>
        <strain evidence="12">CGMCC 1.19062</strain>
    </source>
</reference>
<evidence type="ECO:0000313" key="12">
    <source>
        <dbReference type="Proteomes" id="UP001597295"/>
    </source>
</evidence>
<dbReference type="Proteomes" id="UP001597295">
    <property type="component" value="Unassembled WGS sequence"/>
</dbReference>
<evidence type="ECO:0000256" key="3">
    <source>
        <dbReference type="ARBA" id="ARBA00022475"/>
    </source>
</evidence>
<evidence type="ECO:0000256" key="5">
    <source>
        <dbReference type="ARBA" id="ARBA00022692"/>
    </source>
</evidence>
<dbReference type="Pfam" id="PF04290">
    <property type="entry name" value="DctQ"/>
    <property type="match status" value="1"/>
</dbReference>
<evidence type="ECO:0000256" key="4">
    <source>
        <dbReference type="ARBA" id="ARBA00022519"/>
    </source>
</evidence>
<keyword evidence="7 9" id="KW-0472">Membrane</keyword>
<feature type="domain" description="Tripartite ATP-independent periplasmic transporters DctQ component" evidence="10">
    <location>
        <begin position="44"/>
        <end position="174"/>
    </location>
</feature>
<evidence type="ECO:0000256" key="8">
    <source>
        <dbReference type="ARBA" id="ARBA00038436"/>
    </source>
</evidence>
<evidence type="ECO:0000256" key="6">
    <source>
        <dbReference type="ARBA" id="ARBA00022989"/>
    </source>
</evidence>
<comment type="similarity">
    <text evidence="8 9">Belongs to the TRAP transporter small permease family.</text>
</comment>
<keyword evidence="12" id="KW-1185">Reference proteome</keyword>
<proteinExistence type="inferred from homology"/>
<comment type="function">
    <text evidence="9">Part of the tripartite ATP-independent periplasmic (TRAP) transport system.</text>
</comment>
<accession>A0ABW5DP10</accession>
<feature type="transmembrane region" description="Helical" evidence="9">
    <location>
        <begin position="68"/>
        <end position="83"/>
    </location>
</feature>
<evidence type="ECO:0000256" key="7">
    <source>
        <dbReference type="ARBA" id="ARBA00023136"/>
    </source>
</evidence>
<feature type="transmembrane region" description="Helical" evidence="9">
    <location>
        <begin position="104"/>
        <end position="127"/>
    </location>
</feature>
<dbReference type="RefSeq" id="WP_379875821.1">
    <property type="nucleotide sequence ID" value="NZ_JBHUIP010000006.1"/>
</dbReference>
<comment type="subunit">
    <text evidence="9">The complex comprises the extracytoplasmic solute receptor protein and the two transmembrane proteins.</text>
</comment>
<comment type="caution">
    <text evidence="11">The sequence shown here is derived from an EMBL/GenBank/DDBJ whole genome shotgun (WGS) entry which is preliminary data.</text>
</comment>
<protein>
    <recommendedName>
        <fullName evidence="9">TRAP transporter small permease protein</fullName>
    </recommendedName>
</protein>
<evidence type="ECO:0000256" key="9">
    <source>
        <dbReference type="RuleBase" id="RU369079"/>
    </source>
</evidence>
<dbReference type="EMBL" id="JBHUIP010000006">
    <property type="protein sequence ID" value="MFD2262852.1"/>
    <property type="molecule type" value="Genomic_DNA"/>
</dbReference>
<keyword evidence="6 9" id="KW-1133">Transmembrane helix</keyword>
<feature type="transmembrane region" description="Helical" evidence="9">
    <location>
        <begin position="37"/>
        <end position="56"/>
    </location>
</feature>
<gene>
    <name evidence="11" type="ORF">ACFSM5_08130</name>
</gene>
<dbReference type="InterPro" id="IPR007387">
    <property type="entry name" value="TRAP_DctQ"/>
</dbReference>
<comment type="subcellular location">
    <subcellularLocation>
        <location evidence="1 9">Cell inner membrane</location>
        <topology evidence="1 9">Multi-pass membrane protein</topology>
    </subcellularLocation>
</comment>
<evidence type="ECO:0000256" key="2">
    <source>
        <dbReference type="ARBA" id="ARBA00022448"/>
    </source>
</evidence>
<dbReference type="PANTHER" id="PTHR35011:SF4">
    <property type="entry name" value="SLL1102 PROTEIN"/>
    <property type="match status" value="1"/>
</dbReference>
<organism evidence="11 12">
    <name type="scientific">Lacibacterium aquatile</name>
    <dbReference type="NCBI Taxonomy" id="1168082"/>
    <lineage>
        <taxon>Bacteria</taxon>
        <taxon>Pseudomonadati</taxon>
        <taxon>Pseudomonadota</taxon>
        <taxon>Alphaproteobacteria</taxon>
        <taxon>Rhodospirillales</taxon>
        <taxon>Rhodospirillaceae</taxon>
    </lineage>
</organism>
<keyword evidence="3" id="KW-1003">Cell membrane</keyword>
<evidence type="ECO:0000256" key="1">
    <source>
        <dbReference type="ARBA" id="ARBA00004429"/>
    </source>
</evidence>
<feature type="transmembrane region" description="Helical" evidence="9">
    <location>
        <begin position="153"/>
        <end position="171"/>
    </location>
</feature>
<evidence type="ECO:0000259" key="10">
    <source>
        <dbReference type="Pfam" id="PF04290"/>
    </source>
</evidence>
<dbReference type="InterPro" id="IPR055348">
    <property type="entry name" value="DctQ"/>
</dbReference>
<keyword evidence="4 9" id="KW-0997">Cell inner membrane</keyword>